<keyword evidence="1" id="KW-0547">Nucleotide-binding</keyword>
<gene>
    <name evidence="4" type="ORF">A3H63_02220</name>
</gene>
<name>A0A1G1ZUA7_9BACT</name>
<evidence type="ECO:0000256" key="1">
    <source>
        <dbReference type="ARBA" id="ARBA00022741"/>
    </source>
</evidence>
<evidence type="ECO:0000313" key="5">
    <source>
        <dbReference type="Proteomes" id="UP000176284"/>
    </source>
</evidence>
<dbReference type="SUPFAM" id="SSF52540">
    <property type="entry name" value="P-loop containing nucleoside triphosphate hydrolases"/>
    <property type="match status" value="1"/>
</dbReference>
<protein>
    <recommendedName>
        <fullName evidence="3">Clp ATPase C-terminal domain-containing protein</fullName>
    </recommendedName>
</protein>
<accession>A0A1G1ZUA7</accession>
<dbReference type="Gene3D" id="3.40.50.300">
    <property type="entry name" value="P-loop containing nucleotide triphosphate hydrolases"/>
    <property type="match status" value="1"/>
</dbReference>
<dbReference type="InterPro" id="IPR027417">
    <property type="entry name" value="P-loop_NTPase"/>
</dbReference>
<reference evidence="4 5" key="1">
    <citation type="journal article" date="2016" name="Nat. Commun.">
        <title>Thousands of microbial genomes shed light on interconnected biogeochemical processes in an aquifer system.</title>
        <authorList>
            <person name="Anantharaman K."/>
            <person name="Brown C.T."/>
            <person name="Hug L.A."/>
            <person name="Sharon I."/>
            <person name="Castelle C.J."/>
            <person name="Probst A.J."/>
            <person name="Thomas B.C."/>
            <person name="Singh A."/>
            <person name="Wilkins M.J."/>
            <person name="Karaoz U."/>
            <person name="Brodie E.L."/>
            <person name="Williams K.H."/>
            <person name="Hubbard S.S."/>
            <person name="Banfield J.F."/>
        </authorList>
    </citation>
    <scope>NUCLEOTIDE SEQUENCE [LARGE SCALE GENOMIC DNA]</scope>
</reference>
<dbReference type="GO" id="GO:0005524">
    <property type="term" value="F:ATP binding"/>
    <property type="evidence" value="ECO:0007669"/>
    <property type="project" value="UniProtKB-KW"/>
</dbReference>
<dbReference type="InterPro" id="IPR001270">
    <property type="entry name" value="ClpA/B"/>
</dbReference>
<dbReference type="SMART" id="SM01086">
    <property type="entry name" value="ClpB_D2-small"/>
    <property type="match status" value="1"/>
</dbReference>
<feature type="domain" description="Clp ATPase C-terminal" evidence="3">
    <location>
        <begin position="135"/>
        <end position="226"/>
    </location>
</feature>
<dbReference type="PRINTS" id="PR00300">
    <property type="entry name" value="CLPPROTEASEA"/>
</dbReference>
<comment type="caution">
    <text evidence="4">The sequence shown here is derived from an EMBL/GenBank/DDBJ whole genome shotgun (WGS) entry which is preliminary data.</text>
</comment>
<dbReference type="STRING" id="1798410.A3H63_02220"/>
<keyword evidence="2" id="KW-0067">ATP-binding</keyword>
<dbReference type="Pfam" id="PF07724">
    <property type="entry name" value="AAA_2"/>
    <property type="match status" value="1"/>
</dbReference>
<dbReference type="Gene3D" id="1.10.8.60">
    <property type="match status" value="1"/>
</dbReference>
<dbReference type="Pfam" id="PF10431">
    <property type="entry name" value="ClpB_D2-small"/>
    <property type="match status" value="1"/>
</dbReference>
<dbReference type="EMBL" id="MHJM01000009">
    <property type="protein sequence ID" value="OGY68081.1"/>
    <property type="molecule type" value="Genomic_DNA"/>
</dbReference>
<evidence type="ECO:0000256" key="2">
    <source>
        <dbReference type="ARBA" id="ARBA00022840"/>
    </source>
</evidence>
<dbReference type="GO" id="GO:0016887">
    <property type="term" value="F:ATP hydrolysis activity"/>
    <property type="evidence" value="ECO:0007669"/>
    <property type="project" value="InterPro"/>
</dbReference>
<dbReference type="AlphaFoldDB" id="A0A1G1ZUA7"/>
<evidence type="ECO:0000259" key="3">
    <source>
        <dbReference type="SMART" id="SM01086"/>
    </source>
</evidence>
<dbReference type="PANTHER" id="PTHR11638:SF18">
    <property type="entry name" value="HEAT SHOCK PROTEIN 104"/>
    <property type="match status" value="1"/>
</dbReference>
<dbReference type="GO" id="GO:0005737">
    <property type="term" value="C:cytoplasm"/>
    <property type="evidence" value="ECO:0007669"/>
    <property type="project" value="TreeGrafter"/>
</dbReference>
<dbReference type="InterPro" id="IPR050130">
    <property type="entry name" value="ClpA_ClpB"/>
</dbReference>
<proteinExistence type="predicted"/>
<organism evidence="4 5">
    <name type="scientific">Candidatus Harrisonbacteria bacterium RIFCSPLOWO2_02_FULL_45_10c</name>
    <dbReference type="NCBI Taxonomy" id="1798410"/>
    <lineage>
        <taxon>Bacteria</taxon>
        <taxon>Candidatus Harrisoniibacteriota</taxon>
    </lineage>
</organism>
<dbReference type="PANTHER" id="PTHR11638">
    <property type="entry name" value="ATP-DEPENDENT CLP PROTEASE"/>
    <property type="match status" value="1"/>
</dbReference>
<sequence length="229" mass="25631">MIRFDMSEYQDKQSLFRFIGSPDGATTGSLTEAVLQKPYCLVLLDEFEKAHPDIVNIFLQVFDDGRLTDNLGHVVDFQNTIIIATSNAHSNFIKAELESGHSMDEVSEALKKKLTEYFRPELINRFSDIIVFKNLSPGDTFAIAQILLKDLVADLKKSHGIELRFQDPVVGKIAEWGYDPVFGARPLRGVISDKVRSVLAEKILKNEITRGAGITVGLNANNDLIYEND</sequence>
<dbReference type="GO" id="GO:0034605">
    <property type="term" value="P:cellular response to heat"/>
    <property type="evidence" value="ECO:0007669"/>
    <property type="project" value="TreeGrafter"/>
</dbReference>
<dbReference type="InterPro" id="IPR019489">
    <property type="entry name" value="Clp_ATPase_C"/>
</dbReference>
<dbReference type="Proteomes" id="UP000176284">
    <property type="component" value="Unassembled WGS sequence"/>
</dbReference>
<evidence type="ECO:0000313" key="4">
    <source>
        <dbReference type="EMBL" id="OGY68081.1"/>
    </source>
</evidence>
<dbReference type="InterPro" id="IPR003959">
    <property type="entry name" value="ATPase_AAA_core"/>
</dbReference>